<name>A0A645H9G0_9ZZZZ</name>
<proteinExistence type="predicted"/>
<dbReference type="EMBL" id="VSSQ01085180">
    <property type="protein sequence ID" value="MPN32914.1"/>
    <property type="molecule type" value="Genomic_DNA"/>
</dbReference>
<dbReference type="SUPFAM" id="SSF52540">
    <property type="entry name" value="P-loop containing nucleoside triphosphate hydrolases"/>
    <property type="match status" value="1"/>
</dbReference>
<protein>
    <recommendedName>
        <fullName evidence="2">ABC transporter ATP-binding protein</fullName>
    </recommendedName>
</protein>
<organism evidence="1">
    <name type="scientific">bioreactor metagenome</name>
    <dbReference type="NCBI Taxonomy" id="1076179"/>
    <lineage>
        <taxon>unclassified sequences</taxon>
        <taxon>metagenomes</taxon>
        <taxon>ecological metagenomes</taxon>
    </lineage>
</organism>
<sequence>MNADQIIVMEHGRIIERGTREQLIAQKGDYAQMWESQQQNALDAET</sequence>
<evidence type="ECO:0008006" key="2">
    <source>
        <dbReference type="Google" id="ProtNLM"/>
    </source>
</evidence>
<gene>
    <name evidence="1" type="ORF">SDC9_180397</name>
</gene>
<comment type="caution">
    <text evidence="1">The sequence shown here is derived from an EMBL/GenBank/DDBJ whole genome shotgun (WGS) entry which is preliminary data.</text>
</comment>
<reference evidence="1" key="1">
    <citation type="submission" date="2019-08" db="EMBL/GenBank/DDBJ databases">
        <authorList>
            <person name="Kucharzyk K."/>
            <person name="Murdoch R.W."/>
            <person name="Higgins S."/>
            <person name="Loffler F."/>
        </authorList>
    </citation>
    <scope>NUCLEOTIDE SEQUENCE</scope>
</reference>
<dbReference type="AlphaFoldDB" id="A0A645H9G0"/>
<evidence type="ECO:0000313" key="1">
    <source>
        <dbReference type="EMBL" id="MPN32914.1"/>
    </source>
</evidence>
<dbReference type="Gene3D" id="3.40.50.300">
    <property type="entry name" value="P-loop containing nucleotide triphosphate hydrolases"/>
    <property type="match status" value="1"/>
</dbReference>
<dbReference type="InterPro" id="IPR027417">
    <property type="entry name" value="P-loop_NTPase"/>
</dbReference>
<accession>A0A645H9G0</accession>